<dbReference type="EMBL" id="JXRP01000017">
    <property type="protein sequence ID" value="KIL45828.1"/>
    <property type="molecule type" value="Genomic_DNA"/>
</dbReference>
<reference evidence="1 2" key="1">
    <citation type="submission" date="2015-01" db="EMBL/GenBank/DDBJ databases">
        <title>Genome sequencing of Jeotgalibacillus soli.</title>
        <authorList>
            <person name="Goh K.M."/>
            <person name="Chan K.-G."/>
            <person name="Yaakop A.S."/>
            <person name="Ee R."/>
            <person name="Gan H.M."/>
            <person name="Chan C.S."/>
        </authorList>
    </citation>
    <scope>NUCLEOTIDE SEQUENCE [LARGE SCALE GENOMIC DNA]</scope>
    <source>
        <strain evidence="1 2">P9</strain>
    </source>
</reference>
<dbReference type="PATRIC" id="fig|889306.3.peg.2192"/>
<dbReference type="RefSeq" id="WP_157841485.1">
    <property type="nucleotide sequence ID" value="NZ_JXRP01000017.1"/>
</dbReference>
<comment type="caution">
    <text evidence="1">The sequence shown here is derived from an EMBL/GenBank/DDBJ whole genome shotgun (WGS) entry which is preliminary data.</text>
</comment>
<dbReference type="OrthoDB" id="2452345at2"/>
<accession>A0A0C2VP92</accession>
<proteinExistence type="predicted"/>
<organism evidence="1 2">
    <name type="scientific">Jeotgalibacillus soli</name>
    <dbReference type="NCBI Taxonomy" id="889306"/>
    <lineage>
        <taxon>Bacteria</taxon>
        <taxon>Bacillati</taxon>
        <taxon>Bacillota</taxon>
        <taxon>Bacilli</taxon>
        <taxon>Bacillales</taxon>
        <taxon>Caryophanaceae</taxon>
        <taxon>Jeotgalibacillus</taxon>
    </lineage>
</organism>
<name>A0A0C2VP92_9BACL</name>
<dbReference type="Proteomes" id="UP000031938">
    <property type="component" value="Unassembled WGS sequence"/>
</dbReference>
<keyword evidence="2" id="KW-1185">Reference proteome</keyword>
<gene>
    <name evidence="1" type="ORF">KP78_21770</name>
</gene>
<evidence type="ECO:0000313" key="2">
    <source>
        <dbReference type="Proteomes" id="UP000031938"/>
    </source>
</evidence>
<dbReference type="AlphaFoldDB" id="A0A0C2VP92"/>
<evidence type="ECO:0000313" key="1">
    <source>
        <dbReference type="EMBL" id="KIL45828.1"/>
    </source>
</evidence>
<protein>
    <submittedName>
        <fullName evidence="1">Uncharacterized protein</fullName>
    </submittedName>
</protein>
<sequence>MIGGTLAAIFGLFAFVVDAIPGVIQFYLGYLLYKAADYAGSAKDGNREADLLTKETFG</sequence>